<dbReference type="AlphaFoldDB" id="A0A2T9ZI50"/>
<dbReference type="PROSITE" id="PS00626">
    <property type="entry name" value="RCC1_2"/>
    <property type="match status" value="2"/>
</dbReference>
<name>A0A2T9ZI50_9FUNG</name>
<dbReference type="PANTHER" id="PTHR46337">
    <property type="entry name" value="RCC1-LIKE G EXCHANGING FACTOR-LIKE PROTEIN"/>
    <property type="match status" value="1"/>
</dbReference>
<evidence type="ECO:0000313" key="4">
    <source>
        <dbReference type="EMBL" id="PVV04261.1"/>
    </source>
</evidence>
<feature type="repeat" description="RCC1" evidence="2">
    <location>
        <begin position="160"/>
        <end position="221"/>
    </location>
</feature>
<dbReference type="InterPro" id="IPR053035">
    <property type="entry name" value="Mitochondrial_GEF_domain"/>
</dbReference>
<gene>
    <name evidence="4" type="ORF">BB560_001241</name>
</gene>
<dbReference type="GO" id="GO:0005743">
    <property type="term" value="C:mitochondrial inner membrane"/>
    <property type="evidence" value="ECO:0007669"/>
    <property type="project" value="TreeGrafter"/>
</dbReference>
<sequence length="425" mass="45983">MFVSLKSLFFSQYKNSFQSFPRITKRSLYGWGAYVSAFQSTGNSKQSATTNFADLRARDSSPLLSPKQLSYSKLLPNTNVEDLVLSSVGVGYGHALLSFYNKALNKSLIAAFGLNSSNQLGSKTVNSPAHTTFSLLGNVSQIACGREHSILLVSSKSDGDKVYVYGSNSHGQLGVSDQENLQNFDNLIHESTSNGISSIQSKSTIKKFVCGLDHTVLLYNDGKVFTFGWNADGQLGNGETKKSSIPIDISNSFDSKVIDILSSTDLNFAKTENNDLYVWGNGEYMNNMLNSSSDKILIPTKIDFPFGKIISFATGGPHSLVVNDDGNVYVSGFGALGLGKSTLSSPIPTKIPNLCQIKKVYASTDYNLAIDSNGKVFVWGINNASGILGIGNTNSQFSPIEFPLDSNIDPLKAKFELGNLFSLIY</sequence>
<evidence type="ECO:0000256" key="1">
    <source>
        <dbReference type="ARBA" id="ARBA00022737"/>
    </source>
</evidence>
<dbReference type="STRING" id="133381.A0A2T9ZI50"/>
<evidence type="ECO:0000259" key="3">
    <source>
        <dbReference type="Pfam" id="PF25390"/>
    </source>
</evidence>
<dbReference type="GO" id="GO:0019843">
    <property type="term" value="F:rRNA binding"/>
    <property type="evidence" value="ECO:0007669"/>
    <property type="project" value="TreeGrafter"/>
</dbReference>
<dbReference type="InterPro" id="IPR058923">
    <property type="entry name" value="RCC1-like_dom"/>
</dbReference>
<reference evidence="4 5" key="1">
    <citation type="journal article" date="2018" name="MBio">
        <title>Comparative Genomics Reveals the Core Gene Toolbox for the Fungus-Insect Symbiosis.</title>
        <authorList>
            <person name="Wang Y."/>
            <person name="Stata M."/>
            <person name="Wang W."/>
            <person name="Stajich J.E."/>
            <person name="White M.M."/>
            <person name="Moncalvo J.M."/>
        </authorList>
    </citation>
    <scope>NUCLEOTIDE SEQUENCE [LARGE SCALE GENOMIC DNA]</scope>
    <source>
        <strain evidence="4 5">SC-DP-2</strain>
    </source>
</reference>
<dbReference type="PRINTS" id="PR00633">
    <property type="entry name" value="RCCNDNSATION"/>
</dbReference>
<dbReference type="OrthoDB" id="5370059at2759"/>
<dbReference type="InterPro" id="IPR009091">
    <property type="entry name" value="RCC1/BLIP-II"/>
</dbReference>
<feature type="repeat" description="RCC1" evidence="2">
    <location>
        <begin position="222"/>
        <end position="273"/>
    </location>
</feature>
<dbReference type="Proteomes" id="UP000245609">
    <property type="component" value="Unassembled WGS sequence"/>
</dbReference>
<dbReference type="SUPFAM" id="SSF50985">
    <property type="entry name" value="RCC1/BLIP-II"/>
    <property type="match status" value="1"/>
</dbReference>
<keyword evidence="1" id="KW-0677">Repeat</keyword>
<feature type="domain" description="RCC1-like" evidence="3">
    <location>
        <begin position="88"/>
        <end position="403"/>
    </location>
</feature>
<protein>
    <recommendedName>
        <fullName evidence="3">RCC1-like domain-containing protein</fullName>
    </recommendedName>
</protein>
<evidence type="ECO:0000256" key="2">
    <source>
        <dbReference type="PROSITE-ProRule" id="PRU00235"/>
    </source>
</evidence>
<dbReference type="GO" id="GO:0005085">
    <property type="term" value="F:guanyl-nucleotide exchange factor activity"/>
    <property type="evidence" value="ECO:0007669"/>
    <property type="project" value="TreeGrafter"/>
</dbReference>
<organism evidence="4 5">
    <name type="scientific">Smittium megazygosporum</name>
    <dbReference type="NCBI Taxonomy" id="133381"/>
    <lineage>
        <taxon>Eukaryota</taxon>
        <taxon>Fungi</taxon>
        <taxon>Fungi incertae sedis</taxon>
        <taxon>Zoopagomycota</taxon>
        <taxon>Kickxellomycotina</taxon>
        <taxon>Harpellomycetes</taxon>
        <taxon>Harpellales</taxon>
        <taxon>Legeriomycetaceae</taxon>
        <taxon>Smittium</taxon>
    </lineage>
</organism>
<dbReference type="EMBL" id="MBFS01000144">
    <property type="protein sequence ID" value="PVV04261.1"/>
    <property type="molecule type" value="Genomic_DNA"/>
</dbReference>
<dbReference type="GO" id="GO:0070131">
    <property type="term" value="P:positive regulation of mitochondrial translation"/>
    <property type="evidence" value="ECO:0007669"/>
    <property type="project" value="TreeGrafter"/>
</dbReference>
<dbReference type="Pfam" id="PF25390">
    <property type="entry name" value="WD40_RLD"/>
    <property type="match status" value="1"/>
</dbReference>
<proteinExistence type="predicted"/>
<accession>A0A2T9ZI50</accession>
<feature type="repeat" description="RCC1" evidence="2">
    <location>
        <begin position="274"/>
        <end position="325"/>
    </location>
</feature>
<evidence type="ECO:0000313" key="5">
    <source>
        <dbReference type="Proteomes" id="UP000245609"/>
    </source>
</evidence>
<dbReference type="Gene3D" id="2.130.10.30">
    <property type="entry name" value="Regulator of chromosome condensation 1/beta-lactamase-inhibitor protein II"/>
    <property type="match status" value="2"/>
</dbReference>
<comment type="caution">
    <text evidence="4">The sequence shown here is derived from an EMBL/GenBank/DDBJ whole genome shotgun (WGS) entry which is preliminary data.</text>
</comment>
<feature type="repeat" description="RCC1" evidence="2">
    <location>
        <begin position="374"/>
        <end position="425"/>
    </location>
</feature>
<feature type="repeat" description="RCC1" evidence="2">
    <location>
        <begin position="107"/>
        <end position="155"/>
    </location>
</feature>
<dbReference type="PROSITE" id="PS50012">
    <property type="entry name" value="RCC1_3"/>
    <property type="match status" value="5"/>
</dbReference>
<dbReference type="InterPro" id="IPR000408">
    <property type="entry name" value="Reg_chr_condens"/>
</dbReference>
<dbReference type="PANTHER" id="PTHR46337:SF1">
    <property type="entry name" value="RCC1-LIKE G EXCHANGING FACTOR-LIKE PROTEIN"/>
    <property type="match status" value="1"/>
</dbReference>
<keyword evidence="5" id="KW-1185">Reference proteome</keyword>